<keyword evidence="3" id="KW-1185">Reference proteome</keyword>
<dbReference type="Gramene" id="ONK71886">
    <property type="protein sequence ID" value="ONK71886"/>
    <property type="gene ID" value="A4U43_C04F13390"/>
</dbReference>
<evidence type="ECO:0000256" key="1">
    <source>
        <dbReference type="SAM" id="MobiDB-lite"/>
    </source>
</evidence>
<dbReference type="EMBL" id="CM007384">
    <property type="protein sequence ID" value="ONK71886.1"/>
    <property type="molecule type" value="Genomic_DNA"/>
</dbReference>
<feature type="region of interest" description="Disordered" evidence="1">
    <location>
        <begin position="10"/>
        <end position="31"/>
    </location>
</feature>
<organism evidence="2 3">
    <name type="scientific">Asparagus officinalis</name>
    <name type="common">Garden asparagus</name>
    <dbReference type="NCBI Taxonomy" id="4686"/>
    <lineage>
        <taxon>Eukaryota</taxon>
        <taxon>Viridiplantae</taxon>
        <taxon>Streptophyta</taxon>
        <taxon>Embryophyta</taxon>
        <taxon>Tracheophyta</taxon>
        <taxon>Spermatophyta</taxon>
        <taxon>Magnoliopsida</taxon>
        <taxon>Liliopsida</taxon>
        <taxon>Asparagales</taxon>
        <taxon>Asparagaceae</taxon>
        <taxon>Asparagoideae</taxon>
        <taxon>Asparagus</taxon>
    </lineage>
</organism>
<protein>
    <submittedName>
        <fullName evidence="2">Uncharacterized protein</fullName>
    </submittedName>
</protein>
<feature type="compositionally biased region" description="Acidic residues" evidence="1">
    <location>
        <begin position="17"/>
        <end position="31"/>
    </location>
</feature>
<dbReference type="AlphaFoldDB" id="A0A5P1F0J2"/>
<evidence type="ECO:0000313" key="2">
    <source>
        <dbReference type="EMBL" id="ONK71886.1"/>
    </source>
</evidence>
<name>A0A5P1F0J2_ASPOF</name>
<dbReference type="Proteomes" id="UP000243459">
    <property type="component" value="Chromosome 4"/>
</dbReference>
<gene>
    <name evidence="2" type="ORF">A4U43_C04F13390</name>
</gene>
<sequence length="70" mass="7497">MVEGVELGAIEAAESAADQEEVLELEGDEEEDKALSRTRIIMLSVTLDELMTVDLELGMGGHAARGDSYS</sequence>
<evidence type="ECO:0000313" key="3">
    <source>
        <dbReference type="Proteomes" id="UP000243459"/>
    </source>
</evidence>
<accession>A0A5P1F0J2</accession>
<proteinExistence type="predicted"/>
<reference evidence="3" key="1">
    <citation type="journal article" date="2017" name="Nat. Commun.">
        <title>The asparagus genome sheds light on the origin and evolution of a young Y chromosome.</title>
        <authorList>
            <person name="Harkess A."/>
            <person name="Zhou J."/>
            <person name="Xu C."/>
            <person name="Bowers J.E."/>
            <person name="Van der Hulst R."/>
            <person name="Ayyampalayam S."/>
            <person name="Mercati F."/>
            <person name="Riccardi P."/>
            <person name="McKain M.R."/>
            <person name="Kakrana A."/>
            <person name="Tang H."/>
            <person name="Ray J."/>
            <person name="Groenendijk J."/>
            <person name="Arikit S."/>
            <person name="Mathioni S.M."/>
            <person name="Nakano M."/>
            <person name="Shan H."/>
            <person name="Telgmann-Rauber A."/>
            <person name="Kanno A."/>
            <person name="Yue Z."/>
            <person name="Chen H."/>
            <person name="Li W."/>
            <person name="Chen Y."/>
            <person name="Xu X."/>
            <person name="Zhang Y."/>
            <person name="Luo S."/>
            <person name="Chen H."/>
            <person name="Gao J."/>
            <person name="Mao Z."/>
            <person name="Pires J.C."/>
            <person name="Luo M."/>
            <person name="Kudrna D."/>
            <person name="Wing R.A."/>
            <person name="Meyers B.C."/>
            <person name="Yi K."/>
            <person name="Kong H."/>
            <person name="Lavrijsen P."/>
            <person name="Sunseri F."/>
            <person name="Falavigna A."/>
            <person name="Ye Y."/>
            <person name="Leebens-Mack J.H."/>
            <person name="Chen G."/>
        </authorList>
    </citation>
    <scope>NUCLEOTIDE SEQUENCE [LARGE SCALE GENOMIC DNA]</scope>
    <source>
        <strain evidence="3">cv. DH0086</strain>
    </source>
</reference>